<keyword evidence="1" id="KW-0472">Membrane</keyword>
<proteinExistence type="predicted"/>
<dbReference type="AlphaFoldDB" id="A0A1I2I4R1"/>
<feature type="transmembrane region" description="Helical" evidence="1">
    <location>
        <begin position="12"/>
        <end position="29"/>
    </location>
</feature>
<evidence type="ECO:0000313" key="2">
    <source>
        <dbReference type="EMBL" id="SFF37449.1"/>
    </source>
</evidence>
<dbReference type="InterPro" id="IPR021215">
    <property type="entry name" value="DUF2752"/>
</dbReference>
<accession>A0A1I2I4R1</accession>
<evidence type="ECO:0008006" key="4">
    <source>
        <dbReference type="Google" id="ProtNLM"/>
    </source>
</evidence>
<name>A0A1I2I4R1_9BACT</name>
<dbReference type="Proteomes" id="UP000198964">
    <property type="component" value="Unassembled WGS sequence"/>
</dbReference>
<evidence type="ECO:0000256" key="1">
    <source>
        <dbReference type="SAM" id="Phobius"/>
    </source>
</evidence>
<keyword evidence="1" id="KW-1133">Transmembrane helix</keyword>
<dbReference type="STRING" id="655355.SAMN05216283_105132"/>
<keyword evidence="3" id="KW-1185">Reference proteome</keyword>
<dbReference type="Pfam" id="PF10825">
    <property type="entry name" value="DUF2752"/>
    <property type="match status" value="1"/>
</dbReference>
<sequence>MQLDSWQAKIKWIVISLLLGFIVLNYWSYNPETTNHFPSCPFKLITGYKCAGCGSQRAIHHLLHLNIGRSFKSNPLLIISLPYILMGIYLDLKKNPSPKILQFRKSLYGTTAIFLILTIIIGFWIIRNICDL</sequence>
<evidence type="ECO:0000313" key="3">
    <source>
        <dbReference type="Proteomes" id="UP000198964"/>
    </source>
</evidence>
<feature type="transmembrane region" description="Helical" evidence="1">
    <location>
        <begin position="107"/>
        <end position="126"/>
    </location>
</feature>
<protein>
    <recommendedName>
        <fullName evidence="4">DUF2752 domain-containing protein</fullName>
    </recommendedName>
</protein>
<feature type="transmembrane region" description="Helical" evidence="1">
    <location>
        <begin position="75"/>
        <end position="92"/>
    </location>
</feature>
<gene>
    <name evidence="2" type="ORF">SAMN05216283_105132</name>
</gene>
<reference evidence="2 3" key="1">
    <citation type="submission" date="2016-10" db="EMBL/GenBank/DDBJ databases">
        <authorList>
            <person name="de Groot N.N."/>
        </authorList>
    </citation>
    <scope>NUCLEOTIDE SEQUENCE [LARGE SCALE GENOMIC DNA]</scope>
    <source>
        <strain evidence="2 3">CGMCC 1.9156</strain>
    </source>
</reference>
<organism evidence="2 3">
    <name type="scientific">Sunxiuqinia elliptica</name>
    <dbReference type="NCBI Taxonomy" id="655355"/>
    <lineage>
        <taxon>Bacteria</taxon>
        <taxon>Pseudomonadati</taxon>
        <taxon>Bacteroidota</taxon>
        <taxon>Bacteroidia</taxon>
        <taxon>Marinilabiliales</taxon>
        <taxon>Prolixibacteraceae</taxon>
        <taxon>Sunxiuqinia</taxon>
    </lineage>
</organism>
<dbReference type="EMBL" id="FONW01000005">
    <property type="protein sequence ID" value="SFF37449.1"/>
    <property type="molecule type" value="Genomic_DNA"/>
</dbReference>
<keyword evidence="1" id="KW-0812">Transmembrane</keyword>